<dbReference type="InterPro" id="IPR025240">
    <property type="entry name" value="DUF4189"/>
</dbReference>
<organism evidence="3 4">
    <name type="scientific">Stenotrophomonas cyclobalanopsidis</name>
    <dbReference type="NCBI Taxonomy" id="2771362"/>
    <lineage>
        <taxon>Bacteria</taxon>
        <taxon>Pseudomonadati</taxon>
        <taxon>Pseudomonadota</taxon>
        <taxon>Gammaproteobacteria</taxon>
        <taxon>Lysobacterales</taxon>
        <taxon>Lysobacteraceae</taxon>
        <taxon>Stenotrophomonas</taxon>
    </lineage>
</organism>
<evidence type="ECO:0000313" key="4">
    <source>
        <dbReference type="Proteomes" id="UP000326367"/>
    </source>
</evidence>
<feature type="region of interest" description="Disordered" evidence="1">
    <location>
        <begin position="17"/>
        <end position="37"/>
    </location>
</feature>
<accession>A0ABQ6T2S6</accession>
<evidence type="ECO:0000259" key="2">
    <source>
        <dbReference type="Pfam" id="PF13827"/>
    </source>
</evidence>
<name>A0ABQ6T2S6_9GAMM</name>
<dbReference type="Pfam" id="PF13827">
    <property type="entry name" value="DUF4189"/>
    <property type="match status" value="1"/>
</dbReference>
<dbReference type="RefSeq" id="WP_150454053.1">
    <property type="nucleotide sequence ID" value="NZ_VYKI01000006.1"/>
</dbReference>
<evidence type="ECO:0000313" key="3">
    <source>
        <dbReference type="EMBL" id="KAA9000824.1"/>
    </source>
</evidence>
<sequence>MAEGRCPPGQYPIGDQGVGGCAPIPSGGGSGSSGSQEIRLSTPTGHWIKTWGAIAEATATSDAGVSDGKRTKEEAEREAVARCQSTGAKDCVAHFTYYNQCVSWLIPKGRSGAGQAAIASAGTLQLARMSAQTKCKNDVSGICEEVYANCTKPIFEEF</sequence>
<dbReference type="EMBL" id="VYKI01000006">
    <property type="protein sequence ID" value="KAA9000824.1"/>
    <property type="molecule type" value="Genomic_DNA"/>
</dbReference>
<evidence type="ECO:0000256" key="1">
    <source>
        <dbReference type="SAM" id="MobiDB-lite"/>
    </source>
</evidence>
<keyword evidence="4" id="KW-1185">Reference proteome</keyword>
<gene>
    <name evidence="3" type="ORF">FJU31_06680</name>
</gene>
<dbReference type="Proteomes" id="UP000326367">
    <property type="component" value="Unassembled WGS sequence"/>
</dbReference>
<reference evidence="3 4" key="1">
    <citation type="journal article" date="2020" name="Antonie Van Leeuwenhoek">
        <title>Stenotrophomonas cyclobalanopsidis sp. nov., isolated from the leaf spot disease of Cyclobalanopsis patelliformis.</title>
        <authorList>
            <person name="Bian D.R."/>
            <person name="Xue H."/>
            <person name="Piao C.G."/>
            <person name="Li Y."/>
        </authorList>
    </citation>
    <scope>NUCLEOTIDE SEQUENCE [LARGE SCALE GENOMIC DNA]</scope>
    <source>
        <strain evidence="3 4">TPQG1-4</strain>
    </source>
</reference>
<proteinExistence type="predicted"/>
<feature type="domain" description="DUF4189" evidence="2">
    <location>
        <begin position="51"/>
        <end position="150"/>
    </location>
</feature>
<feature type="compositionally biased region" description="Gly residues" evidence="1">
    <location>
        <begin position="17"/>
        <end position="32"/>
    </location>
</feature>
<protein>
    <submittedName>
        <fullName evidence="3">DUF4189 domain-containing protein</fullName>
    </submittedName>
</protein>
<comment type="caution">
    <text evidence="3">The sequence shown here is derived from an EMBL/GenBank/DDBJ whole genome shotgun (WGS) entry which is preliminary data.</text>
</comment>